<dbReference type="EMBL" id="BARU01033253">
    <property type="protein sequence ID" value="GAH65300.1"/>
    <property type="molecule type" value="Genomic_DNA"/>
</dbReference>
<protein>
    <submittedName>
        <fullName evidence="1">Uncharacterized protein</fullName>
    </submittedName>
</protein>
<evidence type="ECO:0000313" key="1">
    <source>
        <dbReference type="EMBL" id="GAH65300.1"/>
    </source>
</evidence>
<sequence length="166" mass="18663">MTQRLNPNIAKALDMDLPDEDPIEESAPVVVVEPHEIVLVANEDLPDMTDLEVKVVQGEKQLEQIITKGMGMFTELYDELPGIDPKYRNRHLETTALVMGHTLDAIKHKTGYQLKRKTQRLEEADFGKNDKDTNIGTANFYGSREDLIKMMNGAQTVEVPPDGESK</sequence>
<dbReference type="AlphaFoldDB" id="X1I7N9"/>
<reference evidence="1" key="1">
    <citation type="journal article" date="2014" name="Front. Microbiol.">
        <title>High frequency of phylogenetically diverse reductive dehalogenase-homologous genes in deep subseafloor sedimentary metagenomes.</title>
        <authorList>
            <person name="Kawai M."/>
            <person name="Futagami T."/>
            <person name="Toyoda A."/>
            <person name="Takaki Y."/>
            <person name="Nishi S."/>
            <person name="Hori S."/>
            <person name="Arai W."/>
            <person name="Tsubouchi T."/>
            <person name="Morono Y."/>
            <person name="Uchiyama I."/>
            <person name="Ito T."/>
            <person name="Fujiyama A."/>
            <person name="Inagaki F."/>
            <person name="Takami H."/>
        </authorList>
    </citation>
    <scope>NUCLEOTIDE SEQUENCE</scope>
    <source>
        <strain evidence="1">Expedition CK06-06</strain>
    </source>
</reference>
<proteinExistence type="predicted"/>
<name>X1I7N9_9ZZZZ</name>
<comment type="caution">
    <text evidence="1">The sequence shown here is derived from an EMBL/GenBank/DDBJ whole genome shotgun (WGS) entry which is preliminary data.</text>
</comment>
<gene>
    <name evidence="1" type="ORF">S03H2_52353</name>
</gene>
<organism evidence="1">
    <name type="scientific">marine sediment metagenome</name>
    <dbReference type="NCBI Taxonomy" id="412755"/>
    <lineage>
        <taxon>unclassified sequences</taxon>
        <taxon>metagenomes</taxon>
        <taxon>ecological metagenomes</taxon>
    </lineage>
</organism>
<accession>X1I7N9</accession>